<reference evidence="5" key="1">
    <citation type="journal article" date="2019" name="Int. J. Syst. Evol. Microbiol.">
        <title>The Global Catalogue of Microorganisms (GCM) 10K type strain sequencing project: providing services to taxonomists for standard genome sequencing and annotation.</title>
        <authorList>
            <consortium name="The Broad Institute Genomics Platform"/>
            <consortium name="The Broad Institute Genome Sequencing Center for Infectious Disease"/>
            <person name="Wu L."/>
            <person name="Ma J."/>
        </authorList>
    </citation>
    <scope>NUCLEOTIDE SEQUENCE [LARGE SCALE GENOMIC DNA]</scope>
    <source>
        <strain evidence="5">KACC 12508</strain>
    </source>
</reference>
<proteinExistence type="inferred from homology"/>
<feature type="domain" description="Amidohydrolase-related" evidence="3">
    <location>
        <begin position="60"/>
        <end position="421"/>
    </location>
</feature>
<keyword evidence="2" id="KW-0378">Hydrolase</keyword>
<dbReference type="RefSeq" id="WP_382269850.1">
    <property type="nucleotide sequence ID" value="NZ_JBHTBU010000001.1"/>
</dbReference>
<evidence type="ECO:0000256" key="2">
    <source>
        <dbReference type="ARBA" id="ARBA00022801"/>
    </source>
</evidence>
<evidence type="ECO:0000259" key="3">
    <source>
        <dbReference type="Pfam" id="PF01979"/>
    </source>
</evidence>
<accession>A0ABW2I6S1</accession>
<organism evidence="4 5">
    <name type="scientific">Herminiimonas glaciei</name>
    <dbReference type="NCBI Taxonomy" id="523788"/>
    <lineage>
        <taxon>Bacteria</taxon>
        <taxon>Pseudomonadati</taxon>
        <taxon>Pseudomonadota</taxon>
        <taxon>Betaproteobacteria</taxon>
        <taxon>Burkholderiales</taxon>
        <taxon>Oxalobacteraceae</taxon>
        <taxon>Herminiimonas</taxon>
    </lineage>
</organism>
<dbReference type="Pfam" id="PF01979">
    <property type="entry name" value="Amidohydro_1"/>
    <property type="match status" value="1"/>
</dbReference>
<dbReference type="Proteomes" id="UP001596542">
    <property type="component" value="Unassembled WGS sequence"/>
</dbReference>
<evidence type="ECO:0000313" key="5">
    <source>
        <dbReference type="Proteomes" id="UP001596542"/>
    </source>
</evidence>
<dbReference type="Gene3D" id="2.30.40.10">
    <property type="entry name" value="Urease, subunit C, domain 1"/>
    <property type="match status" value="1"/>
</dbReference>
<dbReference type="Gene3D" id="3.20.20.140">
    <property type="entry name" value="Metal-dependent hydrolases"/>
    <property type="match status" value="1"/>
</dbReference>
<protein>
    <submittedName>
        <fullName evidence="4">Amidohydrolase family protein</fullName>
    </submittedName>
</protein>
<sequence length="471" mass="50520">MNSCDVLFVHGIVVTMDDGRRILEDGAVAVSGNRIVAVDETAKLEHWQAARRVDCRGQAIIPGLIDCHNHLFQAAGRGLGDGMALWQWLGEFMLPLAANISPHEALTAVRLGALEALSCGTTTIIDNHYAPADVDTTLAVAAALRDIGLRGVVARGMFGPFTDVARDNGLSPALFQHSTVDEIAAMRACMEQWQDERISIWPAPINVIYNDQELVRQSVALAGEYGVKWHTHCSEAAIDPTIYQQAYGLRPFTWMERNGLLDQHATFAHAIWLDDEEVEIVARRRCGIAHNPMSNEYLASGAMRLGLLNEAGASIGIGADGAAGHSFDMFQIMKQVIYVQRLATLDPVATNAWDAFALATRGGAQIAGVDAGQLAVGKLADVVVVSLARPALAPCFDIIASLVYAGSGRDVSLTMVDGKIVYENGQLATADGEEIMAEARTACRQLVTRLQIPVRGSGGASYPLPENGVNP</sequence>
<comment type="similarity">
    <text evidence="1">Belongs to the metallo-dependent hydrolases superfamily. ATZ/TRZ family.</text>
</comment>
<dbReference type="SUPFAM" id="SSF51338">
    <property type="entry name" value="Composite domain of metallo-dependent hydrolases"/>
    <property type="match status" value="1"/>
</dbReference>
<dbReference type="InterPro" id="IPR050287">
    <property type="entry name" value="MTA/SAH_deaminase"/>
</dbReference>
<dbReference type="PANTHER" id="PTHR43794">
    <property type="entry name" value="AMINOHYDROLASE SSNA-RELATED"/>
    <property type="match status" value="1"/>
</dbReference>
<evidence type="ECO:0000313" key="4">
    <source>
        <dbReference type="EMBL" id="MFC7286662.1"/>
    </source>
</evidence>
<name>A0ABW2I6S1_9BURK</name>
<comment type="caution">
    <text evidence="4">The sequence shown here is derived from an EMBL/GenBank/DDBJ whole genome shotgun (WGS) entry which is preliminary data.</text>
</comment>
<gene>
    <name evidence="4" type="ORF">ACFQPC_01310</name>
</gene>
<dbReference type="InterPro" id="IPR006680">
    <property type="entry name" value="Amidohydro-rel"/>
</dbReference>
<evidence type="ECO:0000256" key="1">
    <source>
        <dbReference type="ARBA" id="ARBA00006745"/>
    </source>
</evidence>
<dbReference type="SUPFAM" id="SSF51556">
    <property type="entry name" value="Metallo-dependent hydrolases"/>
    <property type="match status" value="1"/>
</dbReference>
<keyword evidence="5" id="KW-1185">Reference proteome</keyword>
<dbReference type="InterPro" id="IPR011059">
    <property type="entry name" value="Metal-dep_hydrolase_composite"/>
</dbReference>
<dbReference type="EMBL" id="JBHTBU010000001">
    <property type="protein sequence ID" value="MFC7286662.1"/>
    <property type="molecule type" value="Genomic_DNA"/>
</dbReference>
<dbReference type="InterPro" id="IPR032466">
    <property type="entry name" value="Metal_Hydrolase"/>
</dbReference>
<dbReference type="PANTHER" id="PTHR43794:SF11">
    <property type="entry name" value="AMIDOHYDROLASE-RELATED DOMAIN-CONTAINING PROTEIN"/>
    <property type="match status" value="1"/>
</dbReference>